<feature type="region of interest" description="Disordered" evidence="1">
    <location>
        <begin position="76"/>
        <end position="96"/>
    </location>
</feature>
<gene>
    <name evidence="2" type="ORF">CC80DRAFT_433321</name>
</gene>
<proteinExistence type="predicted"/>
<evidence type="ECO:0000256" key="1">
    <source>
        <dbReference type="SAM" id="MobiDB-lite"/>
    </source>
</evidence>
<feature type="region of interest" description="Disordered" evidence="1">
    <location>
        <begin position="619"/>
        <end position="645"/>
    </location>
</feature>
<evidence type="ECO:0000313" key="2">
    <source>
        <dbReference type="EMBL" id="KAF1963602.1"/>
    </source>
</evidence>
<dbReference type="OrthoDB" id="188042at2759"/>
<sequence>MPIVPYTHHGGGQVPLRAFLPELSSSSSISSALLPTYPPAVVSSTSQDIPPLNVAPGASHRPNHPIVDIAIEHTSHEKPAGPVPSPSPYSAASLSNVSDTQMKGRKPAIAAAGTFFSLFTFSQLYQHVFFEKITAPSERADEAYFIGSSRSWLDRRVCGWFGLCGLAHLNRSNWNKFKSEQIKPVYAKPTEKADLGGFIKDAQTLPENWPEKELKDRDIPQYVLDHAPLIHLYSGEEFWPGDMKDHLWHTTPHLNYTPLQGVDEHPTLDNLADLNDWGRFVYLTSDDNPEETPPPEWLAGEANIPNVPEDSIPDDSDEGGRSGGHFEEDKEGEKAPWFKSGEGDTIDRGGIRPTGSTSAPILVPTKTPEGDQLVDKPYFRAELVRDRAKKRGRKVVGGKSDAPAVLIIVPKDDGVVDAFWFFFYSFNRGNSVFNIVFGNHVGDWEHTTVRFQHGVPKAIFFSEHSFGEAYTWEAVEKSGKRPIGFSATGSHAMYATPGVHPYVLPGGILHDVTDRGPLWDPAMNMLSYTYDYKRDNLQSSSRNHEEAPRNWFYFNGHWGDKFYPLSDPRQYRFLGQYHYVNGPLGPRFKNLGRQQICQGNGECLLKKWIGDKSHSRLKRYPDVGEGEEMSADDVRRFVGPEEDPA</sequence>
<keyword evidence="3" id="KW-1185">Reference proteome</keyword>
<name>A0A6A5UII6_9PLEO</name>
<protein>
    <submittedName>
        <fullName evidence="2">Vacuolar sorting-associated protein-like protein</fullName>
    </submittedName>
</protein>
<dbReference type="PANTHER" id="PTHR48172">
    <property type="match status" value="1"/>
</dbReference>
<dbReference type="InterPro" id="IPR009291">
    <property type="entry name" value="Vps62"/>
</dbReference>
<feature type="region of interest" description="Disordered" evidence="1">
    <location>
        <begin position="285"/>
        <end position="367"/>
    </location>
</feature>
<organism evidence="2 3">
    <name type="scientific">Byssothecium circinans</name>
    <dbReference type="NCBI Taxonomy" id="147558"/>
    <lineage>
        <taxon>Eukaryota</taxon>
        <taxon>Fungi</taxon>
        <taxon>Dikarya</taxon>
        <taxon>Ascomycota</taxon>
        <taxon>Pezizomycotina</taxon>
        <taxon>Dothideomycetes</taxon>
        <taxon>Pleosporomycetidae</taxon>
        <taxon>Pleosporales</taxon>
        <taxon>Massarineae</taxon>
        <taxon>Massarinaceae</taxon>
        <taxon>Byssothecium</taxon>
    </lineage>
</organism>
<dbReference type="AlphaFoldDB" id="A0A6A5UII6"/>
<dbReference type="EMBL" id="ML976977">
    <property type="protein sequence ID" value="KAF1963602.1"/>
    <property type="molecule type" value="Genomic_DNA"/>
</dbReference>
<dbReference type="Pfam" id="PF06101">
    <property type="entry name" value="Vps62"/>
    <property type="match status" value="1"/>
</dbReference>
<reference evidence="2" key="1">
    <citation type="journal article" date="2020" name="Stud. Mycol.">
        <title>101 Dothideomycetes genomes: a test case for predicting lifestyles and emergence of pathogens.</title>
        <authorList>
            <person name="Haridas S."/>
            <person name="Albert R."/>
            <person name="Binder M."/>
            <person name="Bloem J."/>
            <person name="Labutti K."/>
            <person name="Salamov A."/>
            <person name="Andreopoulos B."/>
            <person name="Baker S."/>
            <person name="Barry K."/>
            <person name="Bills G."/>
            <person name="Bluhm B."/>
            <person name="Cannon C."/>
            <person name="Castanera R."/>
            <person name="Culley D."/>
            <person name="Daum C."/>
            <person name="Ezra D."/>
            <person name="Gonzalez J."/>
            <person name="Henrissat B."/>
            <person name="Kuo A."/>
            <person name="Liang C."/>
            <person name="Lipzen A."/>
            <person name="Lutzoni F."/>
            <person name="Magnuson J."/>
            <person name="Mondo S."/>
            <person name="Nolan M."/>
            <person name="Ohm R."/>
            <person name="Pangilinan J."/>
            <person name="Park H.-J."/>
            <person name="Ramirez L."/>
            <person name="Alfaro M."/>
            <person name="Sun H."/>
            <person name="Tritt A."/>
            <person name="Yoshinaga Y."/>
            <person name="Zwiers L.-H."/>
            <person name="Turgeon B."/>
            <person name="Goodwin S."/>
            <person name="Spatafora J."/>
            <person name="Crous P."/>
            <person name="Grigoriev I."/>
        </authorList>
    </citation>
    <scope>NUCLEOTIDE SEQUENCE</scope>
    <source>
        <strain evidence="2">CBS 675.92</strain>
    </source>
</reference>
<dbReference type="PANTHER" id="PTHR48172:SF2">
    <property type="entry name" value="VACUOLAR PROTEIN SORTING PROTEIN 62"/>
    <property type="match status" value="1"/>
</dbReference>
<evidence type="ECO:0000313" key="3">
    <source>
        <dbReference type="Proteomes" id="UP000800035"/>
    </source>
</evidence>
<feature type="compositionally biased region" description="Basic and acidic residues" evidence="1">
    <location>
        <begin position="318"/>
        <end position="350"/>
    </location>
</feature>
<dbReference type="Proteomes" id="UP000800035">
    <property type="component" value="Unassembled WGS sequence"/>
</dbReference>
<accession>A0A6A5UII6</accession>